<name>A0A2H1WIE2_SPOFR</name>
<gene>
    <name evidence="1" type="ORF">SFRICE_033074</name>
</gene>
<reference evidence="1" key="1">
    <citation type="submission" date="2016-07" db="EMBL/GenBank/DDBJ databases">
        <authorList>
            <person name="Bretaudeau A."/>
        </authorList>
    </citation>
    <scope>NUCLEOTIDE SEQUENCE</scope>
    <source>
        <strain evidence="1">Rice</strain>
        <tissue evidence="1">Whole body</tissue>
    </source>
</reference>
<protein>
    <submittedName>
        <fullName evidence="1">SFRICE_033074</fullName>
    </submittedName>
</protein>
<accession>A0A2H1WIE2</accession>
<dbReference type="InterPro" id="IPR036397">
    <property type="entry name" value="RNaseH_sf"/>
</dbReference>
<dbReference type="AlphaFoldDB" id="A0A2H1WIE2"/>
<organism evidence="1">
    <name type="scientific">Spodoptera frugiperda</name>
    <name type="common">Fall armyworm</name>
    <dbReference type="NCBI Taxonomy" id="7108"/>
    <lineage>
        <taxon>Eukaryota</taxon>
        <taxon>Metazoa</taxon>
        <taxon>Ecdysozoa</taxon>
        <taxon>Arthropoda</taxon>
        <taxon>Hexapoda</taxon>
        <taxon>Insecta</taxon>
        <taxon>Pterygota</taxon>
        <taxon>Neoptera</taxon>
        <taxon>Endopterygota</taxon>
        <taxon>Lepidoptera</taxon>
        <taxon>Glossata</taxon>
        <taxon>Ditrysia</taxon>
        <taxon>Noctuoidea</taxon>
        <taxon>Noctuidae</taxon>
        <taxon>Amphipyrinae</taxon>
        <taxon>Spodoptera</taxon>
    </lineage>
</organism>
<dbReference type="Gene3D" id="3.30.420.10">
    <property type="entry name" value="Ribonuclease H-like superfamily/Ribonuclease H"/>
    <property type="match status" value="2"/>
</dbReference>
<proteinExistence type="predicted"/>
<evidence type="ECO:0000313" key="1">
    <source>
        <dbReference type="EMBL" id="SOQ52843.1"/>
    </source>
</evidence>
<dbReference type="EMBL" id="ODYU01008871">
    <property type="protein sequence ID" value="SOQ52843.1"/>
    <property type="molecule type" value="Genomic_DNA"/>
</dbReference>
<dbReference type="PANTHER" id="PTHR47326:SF1">
    <property type="entry name" value="HTH PSQ-TYPE DOMAIN-CONTAINING PROTEIN"/>
    <property type="match status" value="1"/>
</dbReference>
<dbReference type="GO" id="GO:0003676">
    <property type="term" value="F:nucleic acid binding"/>
    <property type="evidence" value="ECO:0007669"/>
    <property type="project" value="InterPro"/>
</dbReference>
<dbReference type="PANTHER" id="PTHR47326">
    <property type="entry name" value="TRANSPOSABLE ELEMENT TC3 TRANSPOSASE-LIKE PROTEIN"/>
    <property type="match status" value="1"/>
</dbReference>
<sequence>MHFNDNSRIDNTDKAFKIRPFRSNCYEAWTDTTVTSSRQALVEGLSTGAKTPTRKGKRLIVVYIGNENGFLEDWRWIFECKKLLITMKVWMVRQSFDEASTFEPKVTGSRPVHDAQSCSGLADLDWRSTSRTRYLSSLNATHGCPRASTFDAARRFGVSQSTVWKLLNAAGLHPYHFQPIQQLHDPDPVPRRALCDWLLSHPNANILWTDEALFTRVGLYNIHNEHWWAFNNPHLVRETHHQVRFSANVWAGIINNKIIGPVFIDGSLTGQRYLEMLSTTIESLIEDVPLGRGGPIPWPARSPDLTPCDFYLWGKVKRRVAQSKRPKVEDLKSKIIDAFNYV</sequence>